<dbReference type="PANTHER" id="PTHR37691:SF1">
    <property type="entry name" value="BLR3518 PROTEIN"/>
    <property type="match status" value="1"/>
</dbReference>
<gene>
    <name evidence="3" type="ORF">FYK55_16660</name>
</gene>
<accession>A0A5M6D2U8</accession>
<dbReference type="Pfam" id="PF02635">
    <property type="entry name" value="DsrE"/>
    <property type="match status" value="1"/>
</dbReference>
<feature type="compositionally biased region" description="Gly residues" evidence="1">
    <location>
        <begin position="28"/>
        <end position="66"/>
    </location>
</feature>
<evidence type="ECO:0000256" key="1">
    <source>
        <dbReference type="SAM" id="MobiDB-lite"/>
    </source>
</evidence>
<dbReference type="Gene3D" id="3.40.1260.10">
    <property type="entry name" value="DsrEFH-like"/>
    <property type="match status" value="1"/>
</dbReference>
<evidence type="ECO:0000313" key="4">
    <source>
        <dbReference type="Proteomes" id="UP000324479"/>
    </source>
</evidence>
<dbReference type="InterPro" id="IPR027396">
    <property type="entry name" value="DsrEFH-like"/>
</dbReference>
<proteinExistence type="predicted"/>
<organism evidence="3 4">
    <name type="scientific">Roseiconus nitratireducens</name>
    <dbReference type="NCBI Taxonomy" id="2605748"/>
    <lineage>
        <taxon>Bacteria</taxon>
        <taxon>Pseudomonadati</taxon>
        <taxon>Planctomycetota</taxon>
        <taxon>Planctomycetia</taxon>
        <taxon>Pirellulales</taxon>
        <taxon>Pirellulaceae</taxon>
        <taxon>Roseiconus</taxon>
    </lineage>
</organism>
<feature type="signal peptide" evidence="2">
    <location>
        <begin position="1"/>
        <end position="23"/>
    </location>
</feature>
<name>A0A5M6D2U8_9BACT</name>
<dbReference type="Proteomes" id="UP000324479">
    <property type="component" value="Unassembled WGS sequence"/>
</dbReference>
<evidence type="ECO:0000256" key="2">
    <source>
        <dbReference type="SAM" id="SignalP"/>
    </source>
</evidence>
<feature type="chain" id="PRO_5024457620" evidence="2">
    <location>
        <begin position="24"/>
        <end position="368"/>
    </location>
</feature>
<comment type="caution">
    <text evidence="3">The sequence shown here is derived from an EMBL/GenBank/DDBJ whole genome shotgun (WGS) entry which is preliminary data.</text>
</comment>
<dbReference type="PANTHER" id="PTHR37691">
    <property type="entry name" value="BLR3518 PROTEIN"/>
    <property type="match status" value="1"/>
</dbReference>
<protein>
    <submittedName>
        <fullName evidence="3">DsrE family protein</fullName>
    </submittedName>
</protein>
<feature type="region of interest" description="Disordered" evidence="1">
    <location>
        <begin position="24"/>
        <end position="73"/>
    </location>
</feature>
<dbReference type="RefSeq" id="WP_150077571.1">
    <property type="nucleotide sequence ID" value="NZ_VWOX01000009.1"/>
</dbReference>
<dbReference type="InterPro" id="IPR003787">
    <property type="entry name" value="Sulphur_relay_DsrE/F-like"/>
</dbReference>
<dbReference type="SUPFAM" id="SSF75169">
    <property type="entry name" value="DsrEFH-like"/>
    <property type="match status" value="1"/>
</dbReference>
<evidence type="ECO:0000313" key="3">
    <source>
        <dbReference type="EMBL" id="KAA5541837.1"/>
    </source>
</evidence>
<keyword evidence="2" id="KW-0732">Signal</keyword>
<dbReference type="EMBL" id="VWOX01000009">
    <property type="protein sequence ID" value="KAA5541837.1"/>
    <property type="molecule type" value="Genomic_DNA"/>
</dbReference>
<dbReference type="AlphaFoldDB" id="A0A5M6D2U8"/>
<keyword evidence="4" id="KW-1185">Reference proteome</keyword>
<reference evidence="3 4" key="1">
    <citation type="submission" date="2019-08" db="EMBL/GenBank/DDBJ databases">
        <authorList>
            <person name="Dhanesh K."/>
            <person name="Kumar G."/>
            <person name="Sasikala C."/>
            <person name="Venkata Ramana C."/>
        </authorList>
    </citation>
    <scope>NUCLEOTIDE SEQUENCE [LARGE SCALE GENOMIC DNA]</scope>
    <source>
        <strain evidence="3 4">JC645</strain>
    </source>
</reference>
<sequence>MNRSIRWMAAVIITLMIGTQVSAQQGNRGRGGAGGGPPFGRGPGEGRGFGRGPGFGRGGGGPGQARGHGHDERHQADQEVFHFLLDNHKKITRTVKELPNGVQTLTESESPEVADKIKEHVEWMTVRIEESNPIRMRDPLFAEIFRHTDKIKMVHEDTANGVRVTETSDDPYVVRLIQEHAKVVTGFVNRGFDEAMKNHAVPGDKGSTAADQAAFPRIQGHGGVIKMPTAAQQPRPGTKLLIDLTRGDDPEKLNHAVEKVAKYVNIYAGAGAEPADASIAVIFHGDATLAVLNPDAYSARFGTQGNPNLDLLRQLHEAGVELYVCGQSLNSKGATTDELVVFVDPAVSALTTVANLQSEGYAHIPLGN</sequence>